<feature type="repeat" description="TPR" evidence="3">
    <location>
        <begin position="199"/>
        <end position="232"/>
    </location>
</feature>
<protein>
    <recommendedName>
        <fullName evidence="1">diguanylate cyclase</fullName>
        <ecNumber evidence="1">2.7.7.65</ecNumber>
    </recommendedName>
</protein>
<organism evidence="7 8">
    <name type="scientific">Solimicrobium silvestre</name>
    <dbReference type="NCBI Taxonomy" id="2099400"/>
    <lineage>
        <taxon>Bacteria</taxon>
        <taxon>Pseudomonadati</taxon>
        <taxon>Pseudomonadota</taxon>
        <taxon>Betaproteobacteria</taxon>
        <taxon>Burkholderiales</taxon>
        <taxon>Oxalobacteraceae</taxon>
        <taxon>Solimicrobium</taxon>
    </lineage>
</organism>
<reference evidence="7 8" key="1">
    <citation type="submission" date="2018-02" db="EMBL/GenBank/DDBJ databases">
        <title>Solimicrobium silvestre gen. nov., sp. nov., isolated from alpine forest soil.</title>
        <authorList>
            <person name="Margesin R."/>
            <person name="Albuquerque L."/>
            <person name="Zhang D.-C."/>
            <person name="Froufe H.J.C."/>
            <person name="Severino R."/>
            <person name="Roxo I."/>
            <person name="Egas C."/>
            <person name="Da Costa M.S."/>
        </authorList>
    </citation>
    <scope>NUCLEOTIDE SEQUENCE [LARGE SCALE GENOMIC DNA]</scope>
    <source>
        <strain evidence="7 8">S20-91</strain>
    </source>
</reference>
<feature type="transmembrane region" description="Helical" evidence="4">
    <location>
        <begin position="439"/>
        <end position="459"/>
    </location>
</feature>
<dbReference type="SUPFAM" id="SSF48452">
    <property type="entry name" value="TPR-like"/>
    <property type="match status" value="2"/>
</dbReference>
<proteinExistence type="predicted"/>
<dbReference type="InterPro" id="IPR043128">
    <property type="entry name" value="Rev_trsase/Diguanyl_cyclase"/>
</dbReference>
<dbReference type="Pfam" id="PF13424">
    <property type="entry name" value="TPR_12"/>
    <property type="match status" value="2"/>
</dbReference>
<dbReference type="PROSITE" id="PS50887">
    <property type="entry name" value="GGDEF"/>
    <property type="match status" value="1"/>
</dbReference>
<keyword evidence="4" id="KW-0812">Transmembrane</keyword>
<dbReference type="Pfam" id="PF00990">
    <property type="entry name" value="GGDEF"/>
    <property type="match status" value="1"/>
</dbReference>
<evidence type="ECO:0000313" key="7">
    <source>
        <dbReference type="EMBL" id="PRC94247.1"/>
    </source>
</evidence>
<feature type="domain" description="GGDEF" evidence="6">
    <location>
        <begin position="516"/>
        <end position="654"/>
    </location>
</feature>
<keyword evidence="4" id="KW-0472">Membrane</keyword>
<evidence type="ECO:0000256" key="5">
    <source>
        <dbReference type="SAM" id="SignalP"/>
    </source>
</evidence>
<evidence type="ECO:0000256" key="2">
    <source>
        <dbReference type="ARBA" id="ARBA00034247"/>
    </source>
</evidence>
<evidence type="ECO:0000259" key="6">
    <source>
        <dbReference type="PROSITE" id="PS50887"/>
    </source>
</evidence>
<dbReference type="InterPro" id="IPR019734">
    <property type="entry name" value="TPR_rpt"/>
</dbReference>
<keyword evidence="8" id="KW-1185">Reference proteome</keyword>
<dbReference type="GO" id="GO:0052621">
    <property type="term" value="F:diguanylate cyclase activity"/>
    <property type="evidence" value="ECO:0007669"/>
    <property type="project" value="UniProtKB-EC"/>
</dbReference>
<evidence type="ECO:0000313" key="8">
    <source>
        <dbReference type="Proteomes" id="UP000237839"/>
    </source>
</evidence>
<keyword evidence="4" id="KW-1133">Transmembrane helix</keyword>
<dbReference type="FunFam" id="3.30.70.270:FF:000001">
    <property type="entry name" value="Diguanylate cyclase domain protein"/>
    <property type="match status" value="1"/>
</dbReference>
<evidence type="ECO:0000256" key="3">
    <source>
        <dbReference type="PROSITE-ProRule" id="PRU00339"/>
    </source>
</evidence>
<dbReference type="SMART" id="SM00267">
    <property type="entry name" value="GGDEF"/>
    <property type="match status" value="1"/>
</dbReference>
<feature type="chain" id="PRO_5015522772" description="diguanylate cyclase" evidence="5">
    <location>
        <begin position="31"/>
        <end position="696"/>
    </location>
</feature>
<dbReference type="NCBIfam" id="TIGR00254">
    <property type="entry name" value="GGDEF"/>
    <property type="match status" value="1"/>
</dbReference>
<dbReference type="AlphaFoldDB" id="A0A2S9H2R4"/>
<dbReference type="EMBL" id="PUGF01000003">
    <property type="protein sequence ID" value="PRC94247.1"/>
    <property type="molecule type" value="Genomic_DNA"/>
</dbReference>
<dbReference type="CDD" id="cd01949">
    <property type="entry name" value="GGDEF"/>
    <property type="match status" value="1"/>
</dbReference>
<feature type="signal peptide" evidence="5">
    <location>
        <begin position="1"/>
        <end position="30"/>
    </location>
</feature>
<dbReference type="PANTHER" id="PTHR45138">
    <property type="entry name" value="REGULATORY COMPONENTS OF SENSORY TRANSDUCTION SYSTEM"/>
    <property type="match status" value="1"/>
</dbReference>
<accession>A0A2S9H2R4</accession>
<dbReference type="PANTHER" id="PTHR45138:SF9">
    <property type="entry name" value="DIGUANYLATE CYCLASE DGCM-RELATED"/>
    <property type="match status" value="1"/>
</dbReference>
<dbReference type="RefSeq" id="WP_105530579.1">
    <property type="nucleotide sequence ID" value="NZ_PUGF01000003.1"/>
</dbReference>
<dbReference type="InterPro" id="IPR029787">
    <property type="entry name" value="Nucleotide_cyclase"/>
</dbReference>
<evidence type="ECO:0000256" key="1">
    <source>
        <dbReference type="ARBA" id="ARBA00012528"/>
    </source>
</evidence>
<comment type="caution">
    <text evidence="7">The sequence shown here is derived from an EMBL/GenBank/DDBJ whole genome shotgun (WGS) entry which is preliminary data.</text>
</comment>
<dbReference type="InterPro" id="IPR011990">
    <property type="entry name" value="TPR-like_helical_dom_sf"/>
</dbReference>
<evidence type="ECO:0000256" key="4">
    <source>
        <dbReference type="SAM" id="Phobius"/>
    </source>
</evidence>
<dbReference type="Proteomes" id="UP000237839">
    <property type="component" value="Unassembled WGS sequence"/>
</dbReference>
<dbReference type="Gene3D" id="3.30.70.270">
    <property type="match status" value="1"/>
</dbReference>
<name>A0A2S9H2R4_9BURK</name>
<dbReference type="SUPFAM" id="SSF55073">
    <property type="entry name" value="Nucleotide cyclase"/>
    <property type="match status" value="1"/>
</dbReference>
<dbReference type="GO" id="GO:1902201">
    <property type="term" value="P:negative regulation of bacterial-type flagellum-dependent cell motility"/>
    <property type="evidence" value="ECO:0007669"/>
    <property type="project" value="TreeGrafter"/>
</dbReference>
<dbReference type="InterPro" id="IPR000160">
    <property type="entry name" value="GGDEF_dom"/>
</dbReference>
<dbReference type="EC" id="2.7.7.65" evidence="1"/>
<dbReference type="Gene3D" id="1.25.40.10">
    <property type="entry name" value="Tetratricopeptide repeat domain"/>
    <property type="match status" value="2"/>
</dbReference>
<dbReference type="GO" id="GO:0043709">
    <property type="term" value="P:cell adhesion involved in single-species biofilm formation"/>
    <property type="evidence" value="ECO:0007669"/>
    <property type="project" value="TreeGrafter"/>
</dbReference>
<gene>
    <name evidence="7" type="ORF">S2091_0868</name>
</gene>
<dbReference type="SMART" id="SM00028">
    <property type="entry name" value="TPR"/>
    <property type="match status" value="6"/>
</dbReference>
<keyword evidence="5" id="KW-0732">Signal</keyword>
<comment type="catalytic activity">
    <reaction evidence="2">
        <text>2 GTP = 3',3'-c-di-GMP + 2 diphosphate</text>
        <dbReference type="Rhea" id="RHEA:24898"/>
        <dbReference type="ChEBI" id="CHEBI:33019"/>
        <dbReference type="ChEBI" id="CHEBI:37565"/>
        <dbReference type="ChEBI" id="CHEBI:58805"/>
        <dbReference type="EC" id="2.7.7.65"/>
    </reaction>
</comment>
<keyword evidence="3" id="KW-0802">TPR repeat</keyword>
<dbReference type="InterPro" id="IPR050469">
    <property type="entry name" value="Diguanylate_Cyclase"/>
</dbReference>
<dbReference type="OrthoDB" id="9813903at2"/>
<sequence>MQIHLDRFSSLRACLAGLVLLCLFVGTTQAVDPQPSPIQSEIFRLQDLSETQVAESIKQLSELKRSLPADTALEDQREALIALIGLYLNDDQNEPAGKLNAELNALGQRYHDNWSNAMVLNFQAAILRGEGKLQEAKKVNAQAMQLAKIVNVKRLTSRVNSTASVINSALGDFQIALQYQLAAMDALEEGSRHDDLQLINALNNIGNLYLSLKDPQMALEYYSKGTRLAEKMDDQIMLGMLAGNRGYAYSTQGKLTDAIKAYTESLAIARQLSDRRSEATALNNLSDAAYRLDNYSLCLQYAKQTLQLVEKIGNSGLKASGLVNLGLCHMGLGEVQLGAGEVNQGIDILRKSNAKPDIESVLGQLATAYEKAGMYRDAYKAIVEELALSTELFQVDRDRAVSELKAKYDASQREKQIEVLEQKNQVQSVEIKNKGLQRIIATLSTIIAIAVALTILFLYRKVRETNRNLEEANVKLAHQSTRDPLTGLLNRRAFHDAMQFRTQITERRSLGTTTPPPHALVMLDIDHFKRINDNYGHAAGDSVLVELSKRLTHVMRDKDMLMRWGGEEFLVFLNHIPTANLPQVVERILISVGGRQVPFENNTMPVTISAGYISLQQGDTSEVDPNWEKMLNLADSALYMAKTRGRNQAIGIKVVNVKKEEFDALLEGDLENSIKQGKVIIEQIAGPEQHEAMVEH</sequence>
<dbReference type="PROSITE" id="PS50005">
    <property type="entry name" value="TPR"/>
    <property type="match status" value="1"/>
</dbReference>
<dbReference type="GO" id="GO:0005886">
    <property type="term" value="C:plasma membrane"/>
    <property type="evidence" value="ECO:0007669"/>
    <property type="project" value="TreeGrafter"/>
</dbReference>